<accession>A0ABR1K6Z9</accession>
<feature type="compositionally biased region" description="Low complexity" evidence="1">
    <location>
        <begin position="342"/>
        <end position="354"/>
    </location>
</feature>
<feature type="compositionally biased region" description="Pro residues" evidence="1">
    <location>
        <begin position="314"/>
        <end position="324"/>
    </location>
</feature>
<feature type="compositionally biased region" description="Low complexity" evidence="1">
    <location>
        <begin position="379"/>
        <end position="403"/>
    </location>
</feature>
<evidence type="ECO:0000313" key="2">
    <source>
        <dbReference type="EMBL" id="KAK7472465.1"/>
    </source>
</evidence>
<dbReference type="Proteomes" id="UP001498398">
    <property type="component" value="Unassembled WGS sequence"/>
</dbReference>
<protein>
    <submittedName>
        <fullName evidence="2">Uncharacterized protein</fullName>
    </submittedName>
</protein>
<organism evidence="2 3">
    <name type="scientific">Marasmiellus scandens</name>
    <dbReference type="NCBI Taxonomy" id="2682957"/>
    <lineage>
        <taxon>Eukaryota</taxon>
        <taxon>Fungi</taxon>
        <taxon>Dikarya</taxon>
        <taxon>Basidiomycota</taxon>
        <taxon>Agaricomycotina</taxon>
        <taxon>Agaricomycetes</taxon>
        <taxon>Agaricomycetidae</taxon>
        <taxon>Agaricales</taxon>
        <taxon>Marasmiineae</taxon>
        <taxon>Omphalotaceae</taxon>
        <taxon>Marasmiellus</taxon>
    </lineage>
</organism>
<evidence type="ECO:0000313" key="3">
    <source>
        <dbReference type="Proteomes" id="UP001498398"/>
    </source>
</evidence>
<feature type="compositionally biased region" description="Polar residues" evidence="1">
    <location>
        <begin position="425"/>
        <end position="440"/>
    </location>
</feature>
<feature type="region of interest" description="Disordered" evidence="1">
    <location>
        <begin position="306"/>
        <end position="450"/>
    </location>
</feature>
<sequence length="450" mass="50044">MLRAQLASTRLLACRHPWTRHITTESPRHKREKLDWNLVNPTTVGRDRENKTIFIRTWDPMRSPADSLAIVQYLEKAFGPIEEFNCPREGDWYASFLLVRFVDTASRTRALNHGSILQVPAPPMTSNIPAEGGTTLAEVQPYIETQARQEGFQTNLTGPVPDFEIGQPTPRGPHESPFLTVKISEGTFYETPRPRSNFRTMPKQSARHFVRWGGFANLQPVPSKTPLTVDGEVDHVVMRYAIRHFAKELQMQNLYEYEDEPGTSLKWTPAEPSSDSKEASSSTSPVDGWDEWKDIEIENEQPFVSVEAEQPESQPEPEPQPDPEPVVEATKPPPSSPPLTERIAAMAAASAPRPISKEGKAQVKAANDILQKVTKPKAKAAPTPKGKQSQAPQAQKAARPRQPNAKAVKTEPPREAPVQFAPQPTAETTAPDSKPESGNLSGKLKRFLGW</sequence>
<reference evidence="2 3" key="1">
    <citation type="submission" date="2024-01" db="EMBL/GenBank/DDBJ databases">
        <title>A draft genome for the cacao thread blight pathogen Marasmiellus scandens.</title>
        <authorList>
            <person name="Baruah I.K."/>
            <person name="Leung J."/>
            <person name="Bukari Y."/>
            <person name="Amoako-Attah I."/>
            <person name="Meinhardt L.W."/>
            <person name="Bailey B.A."/>
            <person name="Cohen S.P."/>
        </authorList>
    </citation>
    <scope>NUCLEOTIDE SEQUENCE [LARGE SCALE GENOMIC DNA]</scope>
    <source>
        <strain evidence="2 3">GH-19</strain>
    </source>
</reference>
<name>A0ABR1K6Z9_9AGAR</name>
<gene>
    <name evidence="2" type="ORF">VKT23_000580</name>
</gene>
<comment type="caution">
    <text evidence="2">The sequence shown here is derived from an EMBL/GenBank/DDBJ whole genome shotgun (WGS) entry which is preliminary data.</text>
</comment>
<dbReference type="EMBL" id="JBANRG010000001">
    <property type="protein sequence ID" value="KAK7472465.1"/>
    <property type="molecule type" value="Genomic_DNA"/>
</dbReference>
<keyword evidence="3" id="KW-1185">Reference proteome</keyword>
<feature type="region of interest" description="Disordered" evidence="1">
    <location>
        <begin position="265"/>
        <end position="289"/>
    </location>
</feature>
<proteinExistence type="predicted"/>
<evidence type="ECO:0000256" key="1">
    <source>
        <dbReference type="SAM" id="MobiDB-lite"/>
    </source>
</evidence>